<protein>
    <submittedName>
        <fullName evidence="1">Uncharacterized protein</fullName>
    </submittedName>
</protein>
<reference evidence="2" key="1">
    <citation type="journal article" date="2008" name="Nat. Genet.">
        <title>The Pristionchus pacificus genome provides a unique perspective on nematode lifestyle and parasitism.</title>
        <authorList>
            <person name="Dieterich C."/>
            <person name="Clifton S.W."/>
            <person name="Schuster L.N."/>
            <person name="Chinwalla A."/>
            <person name="Delehaunty K."/>
            <person name="Dinkelacker I."/>
            <person name="Fulton L."/>
            <person name="Fulton R."/>
            <person name="Godfrey J."/>
            <person name="Minx P."/>
            <person name="Mitreva M."/>
            <person name="Roeseler W."/>
            <person name="Tian H."/>
            <person name="Witte H."/>
            <person name="Yang S.P."/>
            <person name="Wilson R.K."/>
            <person name="Sommer R.J."/>
        </authorList>
    </citation>
    <scope>NUCLEOTIDE SEQUENCE [LARGE SCALE GENOMIC DNA]</scope>
    <source>
        <strain evidence="2">PS312</strain>
    </source>
</reference>
<dbReference type="EnsemblMetazoa" id="PPA43835.1">
    <property type="protein sequence ID" value="PPA43835.1"/>
    <property type="gene ID" value="WBGene00282204"/>
</dbReference>
<accession>A0A8R1UYF2</accession>
<proteinExistence type="predicted"/>
<evidence type="ECO:0000313" key="1">
    <source>
        <dbReference type="EnsemblMetazoa" id="PPA43835.1"/>
    </source>
</evidence>
<sequence>MKKSRKRTAVQAVAREIGIVVKRTTSRRPGRVDYEENVQDFEMKSSTIDTLIILIQTFMTIRRL</sequence>
<dbReference type="AlphaFoldDB" id="A0A2A6B7L5"/>
<name>A0A2A6B7L5_PRIPA</name>
<organism evidence="1 2">
    <name type="scientific">Pristionchus pacificus</name>
    <name type="common">Parasitic nematode worm</name>
    <dbReference type="NCBI Taxonomy" id="54126"/>
    <lineage>
        <taxon>Eukaryota</taxon>
        <taxon>Metazoa</taxon>
        <taxon>Ecdysozoa</taxon>
        <taxon>Nematoda</taxon>
        <taxon>Chromadorea</taxon>
        <taxon>Rhabditida</taxon>
        <taxon>Rhabditina</taxon>
        <taxon>Diplogasteromorpha</taxon>
        <taxon>Diplogasteroidea</taxon>
        <taxon>Neodiplogasteridae</taxon>
        <taxon>Pristionchus</taxon>
    </lineage>
</organism>
<gene>
    <name evidence="1" type="primary">WBGene00282204</name>
</gene>
<reference evidence="1" key="2">
    <citation type="submission" date="2022-06" db="UniProtKB">
        <authorList>
            <consortium name="EnsemblMetazoa"/>
        </authorList>
    </citation>
    <scope>IDENTIFICATION</scope>
    <source>
        <strain evidence="1">PS312</strain>
    </source>
</reference>
<evidence type="ECO:0000313" key="2">
    <source>
        <dbReference type="Proteomes" id="UP000005239"/>
    </source>
</evidence>
<accession>A0A2A6B7L5</accession>
<dbReference type="Proteomes" id="UP000005239">
    <property type="component" value="Unassembled WGS sequence"/>
</dbReference>
<keyword evidence="2" id="KW-1185">Reference proteome</keyword>